<proteinExistence type="predicted"/>
<gene>
    <name evidence="1" type="ordered locus">Sput200_0849</name>
</gene>
<sequence>MKKVKTTNEPRKTLGKFMPNIKNFEVSLSYEGIITRDKHVVVSIESLKLKYAR</sequence>
<protein>
    <submittedName>
        <fullName evidence="1">Uncharacterized protein</fullName>
    </submittedName>
</protein>
<name>E6XL70_SHEP2</name>
<dbReference type="AlphaFoldDB" id="E6XL70"/>
<evidence type="ECO:0000313" key="2">
    <source>
        <dbReference type="Proteomes" id="UP000008209"/>
    </source>
</evidence>
<dbReference type="EMBL" id="CP002457">
    <property type="protein sequence ID" value="ADV53327.1"/>
    <property type="molecule type" value="Genomic_DNA"/>
</dbReference>
<evidence type="ECO:0000313" key="1">
    <source>
        <dbReference type="EMBL" id="ADV53327.1"/>
    </source>
</evidence>
<dbReference type="KEGG" id="shp:Sput200_0849"/>
<dbReference type="Proteomes" id="UP000008209">
    <property type="component" value="Chromosome"/>
</dbReference>
<organism evidence="1 2">
    <name type="scientific">Shewanella putrefaciens (strain 200)</name>
    <dbReference type="NCBI Taxonomy" id="399804"/>
    <lineage>
        <taxon>Bacteria</taxon>
        <taxon>Pseudomonadati</taxon>
        <taxon>Pseudomonadota</taxon>
        <taxon>Gammaproteobacteria</taxon>
        <taxon>Alteromonadales</taxon>
        <taxon>Shewanellaceae</taxon>
        <taxon>Shewanella</taxon>
    </lineage>
</organism>
<reference evidence="1 2" key="1">
    <citation type="submission" date="2011-01" db="EMBL/GenBank/DDBJ databases">
        <title>Complete sequence of Shewanella putrefaciens 200.</title>
        <authorList>
            <consortium name="US DOE Joint Genome Institute"/>
            <person name="Lucas S."/>
            <person name="Copeland A."/>
            <person name="Lapidus A."/>
            <person name="Cheng J.-F."/>
            <person name="Bruce D."/>
            <person name="Goodwin L."/>
            <person name="Pitluck S."/>
            <person name="Munk A.C."/>
            <person name="Detter J.C."/>
            <person name="Han C."/>
            <person name="Tapia R."/>
            <person name="Land M."/>
            <person name="Hauser L."/>
            <person name="Chang Y.-J."/>
            <person name="Jeffries C."/>
            <person name="Kyrpides N."/>
            <person name="Ivanova N."/>
            <person name="Mikhailova N."/>
            <person name="Kolker E."/>
            <person name="Lawrence C."/>
            <person name="McCue L.A."/>
            <person name="DiChristina T."/>
            <person name="Nealson K."/>
            <person name="Fredrickson J.K."/>
            <person name="Woyke T."/>
        </authorList>
    </citation>
    <scope>NUCLEOTIDE SEQUENCE [LARGE SCALE GENOMIC DNA]</scope>
    <source>
        <strain evidence="1 2">200</strain>
    </source>
</reference>
<accession>E6XL70</accession>
<dbReference type="HOGENOM" id="CLU_3066151_0_0_6"/>